<keyword evidence="4 5" id="KW-0411">Iron-sulfur</keyword>
<dbReference type="SUPFAM" id="SSF117916">
    <property type="entry name" value="Fe-S cluster assembly (FSCA) domain-like"/>
    <property type="match status" value="1"/>
</dbReference>
<feature type="domain" description="NIF system FeS cluster assembly NifU C-terminal" evidence="6">
    <location>
        <begin position="116"/>
        <end position="179"/>
    </location>
</feature>
<dbReference type="Proteomes" id="UP000271849">
    <property type="component" value="Chromosome"/>
</dbReference>
<evidence type="ECO:0000313" key="9">
    <source>
        <dbReference type="Proteomes" id="UP000271849"/>
    </source>
</evidence>
<feature type="binding site" evidence="5">
    <location>
        <position position="154"/>
    </location>
    <ligand>
        <name>[4Fe-4S] cluster</name>
        <dbReference type="ChEBI" id="CHEBI:49883"/>
    </ligand>
</feature>
<comment type="cofactor">
    <cofactor evidence="5">
        <name>[4Fe-4S] cluster</name>
        <dbReference type="ChEBI" id="CHEBI:49883"/>
    </cofactor>
    <text evidence="5">Binds 1 [4Fe-4S] cluster per subunit. The cluster is presumably bound at the interface of two monomers.</text>
</comment>
<reference evidence="9" key="1">
    <citation type="submission" date="2018-09" db="EMBL/GenBank/DDBJ databases">
        <authorList>
            <person name="Manzano-Marin A."/>
            <person name="Manzano-Marin A."/>
        </authorList>
    </citation>
    <scope>NUCLEOTIDE SEQUENCE [LARGE SCALE GENOMIC DNA]</scope>
    <source>
        <strain evidence="9">BuCistrobi</strain>
    </source>
</reference>
<dbReference type="Gene3D" id="3.30.300.130">
    <property type="entry name" value="Fe-S cluster assembly (FSCA)"/>
    <property type="match status" value="1"/>
</dbReference>
<evidence type="ECO:0000256" key="3">
    <source>
        <dbReference type="ARBA" id="ARBA00023004"/>
    </source>
</evidence>
<feature type="binding site" evidence="5">
    <location>
        <position position="151"/>
    </location>
    <ligand>
        <name>[4Fe-4S] cluster</name>
        <dbReference type="ChEBI" id="CHEBI:49883"/>
    </ligand>
</feature>
<dbReference type="InterPro" id="IPR001075">
    <property type="entry name" value="NIF_FeS_clus_asmbl_NifU_C"/>
</dbReference>
<accession>A0A3B1DX21</accession>
<comment type="subunit">
    <text evidence="5">Homodimer.</text>
</comment>
<dbReference type="Pfam" id="PF01521">
    <property type="entry name" value="Fe-S_biosyn"/>
    <property type="match status" value="1"/>
</dbReference>
<dbReference type="SUPFAM" id="SSF89360">
    <property type="entry name" value="HesB-like domain"/>
    <property type="match status" value="1"/>
</dbReference>
<dbReference type="AlphaFoldDB" id="A0A3B1DX21"/>
<comment type="similarity">
    <text evidence="5">Belongs to the NfuA family.</text>
</comment>
<dbReference type="Pfam" id="PF01106">
    <property type="entry name" value="NifU"/>
    <property type="match status" value="1"/>
</dbReference>
<evidence type="ECO:0000313" key="8">
    <source>
        <dbReference type="EMBL" id="VAX76853.1"/>
    </source>
</evidence>
<comment type="function">
    <text evidence="5">Involved in iron-sulfur cluster biogenesis. Binds a 4Fe-4S cluster, can transfer this cluster to apoproteins, and thereby intervenes in the maturation of Fe/S proteins. Could also act as a scaffold/chaperone for damaged Fe/S proteins.</text>
</comment>
<dbReference type="GO" id="GO:0005506">
    <property type="term" value="F:iron ion binding"/>
    <property type="evidence" value="ECO:0007669"/>
    <property type="project" value="InterPro"/>
</dbReference>
<dbReference type="InterPro" id="IPR000361">
    <property type="entry name" value="ATAP_core_dom"/>
</dbReference>
<proteinExistence type="inferred from homology"/>
<dbReference type="STRING" id="1921549.GCA_900128825_00367"/>
<evidence type="ECO:0000259" key="7">
    <source>
        <dbReference type="Pfam" id="PF01521"/>
    </source>
</evidence>
<dbReference type="GO" id="GO:0016226">
    <property type="term" value="P:iron-sulfur cluster assembly"/>
    <property type="evidence" value="ECO:0007669"/>
    <property type="project" value="UniProtKB-UniRule"/>
</dbReference>
<evidence type="ECO:0000259" key="6">
    <source>
        <dbReference type="Pfam" id="PF01106"/>
    </source>
</evidence>
<dbReference type="GO" id="GO:0051539">
    <property type="term" value="F:4 iron, 4 sulfur cluster binding"/>
    <property type="evidence" value="ECO:0007669"/>
    <property type="project" value="UniProtKB-UniRule"/>
</dbReference>
<sequence length="193" mass="21719">MIKISSAAEKYIIQLLSKQKLRTNIRIFVNSPGTMYAECGMSYCDSSDFNDFDDEKISFDKFDMYVCKSMIPFLKDVEINLIQNHLGTQITLKAPYAKLLSKSKKFLKLEPEVRNFLLTIINPNLSLHGGSVDLLGIDNSGIAILKFSGGCNGCSMIDFTLKTSIEKKLIKNFPEIIGVRDITEHTAGKHSYY</sequence>
<dbReference type="GO" id="GO:0051604">
    <property type="term" value="P:protein maturation"/>
    <property type="evidence" value="ECO:0007669"/>
    <property type="project" value="UniProtKB-UniRule"/>
</dbReference>
<dbReference type="HAMAP" id="MF_01637">
    <property type="entry name" value="Fe_S_biogen_NfuA"/>
    <property type="match status" value="1"/>
</dbReference>
<name>A0A3B1DX21_9GAMM</name>
<evidence type="ECO:0000256" key="4">
    <source>
        <dbReference type="ARBA" id="ARBA00023014"/>
    </source>
</evidence>
<protein>
    <recommendedName>
        <fullName evidence="5">Fe/S biogenesis protein NfuA</fullName>
    </recommendedName>
</protein>
<dbReference type="PANTHER" id="PTHR11178">
    <property type="entry name" value="IRON-SULFUR CLUSTER SCAFFOLD PROTEIN NFU-RELATED"/>
    <property type="match status" value="1"/>
</dbReference>
<dbReference type="PANTHER" id="PTHR11178:SF51">
    <property type="entry name" value="FE_S BIOGENESIS PROTEIN NFUA"/>
    <property type="match status" value="1"/>
</dbReference>
<dbReference type="OrthoDB" id="9785450at2"/>
<dbReference type="InterPro" id="IPR035903">
    <property type="entry name" value="HesB-like_dom_sf"/>
</dbReference>
<dbReference type="EMBL" id="LR025085">
    <property type="protein sequence ID" value="VAX76853.1"/>
    <property type="molecule type" value="Genomic_DNA"/>
</dbReference>
<evidence type="ECO:0000256" key="1">
    <source>
        <dbReference type="ARBA" id="ARBA00022485"/>
    </source>
</evidence>
<dbReference type="InterPro" id="IPR034904">
    <property type="entry name" value="FSCA_dom_sf"/>
</dbReference>
<keyword evidence="2 5" id="KW-0479">Metal-binding</keyword>
<evidence type="ECO:0000256" key="2">
    <source>
        <dbReference type="ARBA" id="ARBA00022723"/>
    </source>
</evidence>
<gene>
    <name evidence="5 8" type="primary">nfuA</name>
    <name evidence="8" type="ORF">BUCINSTRO3249_0366</name>
</gene>
<keyword evidence="1 5" id="KW-0004">4Fe-4S</keyword>
<feature type="domain" description="Core" evidence="7">
    <location>
        <begin position="2"/>
        <end position="98"/>
    </location>
</feature>
<dbReference type="Gene3D" id="2.60.300.12">
    <property type="entry name" value="HesB-like domain"/>
    <property type="match status" value="1"/>
</dbReference>
<keyword evidence="3 5" id="KW-0408">Iron</keyword>
<dbReference type="InterPro" id="IPR017726">
    <property type="entry name" value="Fe/S_biogenesis_protein_NfuA"/>
</dbReference>
<organism evidence="8 9">
    <name type="scientific">Buchnera aphidicola</name>
    <name type="common">Cinara strobi</name>
    <dbReference type="NCBI Taxonomy" id="1921549"/>
    <lineage>
        <taxon>Bacteria</taxon>
        <taxon>Pseudomonadati</taxon>
        <taxon>Pseudomonadota</taxon>
        <taxon>Gammaproteobacteria</taxon>
        <taxon>Enterobacterales</taxon>
        <taxon>Erwiniaceae</taxon>
        <taxon>Buchnera</taxon>
    </lineage>
</organism>
<evidence type="ECO:0000256" key="5">
    <source>
        <dbReference type="HAMAP-Rule" id="MF_01637"/>
    </source>
</evidence>